<gene>
    <name evidence="2" type="ORF">WMO46_04810</name>
</gene>
<dbReference type="RefSeq" id="WP_302588172.1">
    <property type="nucleotide sequence ID" value="NZ_JBBMFL010000004.1"/>
</dbReference>
<evidence type="ECO:0000313" key="2">
    <source>
        <dbReference type="EMBL" id="MEQ2544267.1"/>
    </source>
</evidence>
<accession>A0ABV1GV34</accession>
<feature type="chain" id="PRO_5045374633" evidence="1">
    <location>
        <begin position="21"/>
        <end position="227"/>
    </location>
</feature>
<name>A0ABV1GV34_9BACT</name>
<keyword evidence="3" id="KW-1185">Reference proteome</keyword>
<dbReference type="Proteomes" id="UP001460202">
    <property type="component" value="Unassembled WGS sequence"/>
</dbReference>
<proteinExistence type="predicted"/>
<feature type="signal peptide" evidence="1">
    <location>
        <begin position="1"/>
        <end position="20"/>
    </location>
</feature>
<evidence type="ECO:0000313" key="3">
    <source>
        <dbReference type="Proteomes" id="UP001460202"/>
    </source>
</evidence>
<keyword evidence="1" id="KW-0732">Signal</keyword>
<dbReference type="Pfam" id="PF16132">
    <property type="entry name" value="DUF4843"/>
    <property type="match status" value="1"/>
</dbReference>
<dbReference type="EMBL" id="JBBMFL010000004">
    <property type="protein sequence ID" value="MEQ2544267.1"/>
    <property type="molecule type" value="Genomic_DNA"/>
</dbReference>
<dbReference type="InterPro" id="IPR032299">
    <property type="entry name" value="DUF4843"/>
</dbReference>
<organism evidence="2 3">
    <name type="scientific">Alistipes intestinihominis</name>
    <dbReference type="NCBI Taxonomy" id="3133172"/>
    <lineage>
        <taxon>Bacteria</taxon>
        <taxon>Pseudomonadati</taxon>
        <taxon>Bacteroidota</taxon>
        <taxon>Bacteroidia</taxon>
        <taxon>Bacteroidales</taxon>
        <taxon>Rikenellaceae</taxon>
        <taxon>Alistipes</taxon>
    </lineage>
</organism>
<protein>
    <submittedName>
        <fullName evidence="2">DUF4843 domain-containing protein</fullName>
    </submittedName>
</protein>
<dbReference type="PROSITE" id="PS51257">
    <property type="entry name" value="PROKAR_LIPOPROTEIN"/>
    <property type="match status" value="1"/>
</dbReference>
<sequence>MKTTRTIRLFFAAAALLAAACGYKESFPYSGDDRINFTADSLYFSFGAEPFSVTDTTLIVGVEIVGSPCEYDREYRIALDAEHTTARQGDHYDALRELYTLPANASSAGVPVHVHRLNLDDETVYAVRLQLAETGDFRLGVAENRAVKVCFTNRLDCPGWWNELSKWLGEYNVRKYQKFIELYGRPITDKDIAENRYGILRVFRQVKAYFDENPEYGVLFPDVAWPV</sequence>
<evidence type="ECO:0000256" key="1">
    <source>
        <dbReference type="SAM" id="SignalP"/>
    </source>
</evidence>
<comment type="caution">
    <text evidence="2">The sequence shown here is derived from an EMBL/GenBank/DDBJ whole genome shotgun (WGS) entry which is preliminary data.</text>
</comment>
<reference evidence="2 3" key="1">
    <citation type="submission" date="2024-03" db="EMBL/GenBank/DDBJ databases">
        <title>Human intestinal bacterial collection.</title>
        <authorList>
            <person name="Pauvert C."/>
            <person name="Hitch T.C.A."/>
            <person name="Clavel T."/>
        </authorList>
    </citation>
    <scope>NUCLEOTIDE SEQUENCE [LARGE SCALE GENOMIC DNA]</scope>
    <source>
        <strain evidence="2 3">CLA-KB-H122</strain>
    </source>
</reference>